<dbReference type="EMBL" id="GBRH01239998">
    <property type="protein sequence ID" value="JAD57897.1"/>
    <property type="molecule type" value="Transcribed_RNA"/>
</dbReference>
<reference evidence="1" key="2">
    <citation type="journal article" date="2015" name="Data Brief">
        <title>Shoot transcriptome of the giant reed, Arundo donax.</title>
        <authorList>
            <person name="Barrero R.A."/>
            <person name="Guerrero F.D."/>
            <person name="Moolhuijzen P."/>
            <person name="Goolsby J.A."/>
            <person name="Tidwell J."/>
            <person name="Bellgard S.E."/>
            <person name="Bellgard M.I."/>
        </authorList>
    </citation>
    <scope>NUCLEOTIDE SEQUENCE</scope>
    <source>
        <tissue evidence="1">Shoot tissue taken approximately 20 cm above the soil surface</tissue>
    </source>
</reference>
<dbReference type="AlphaFoldDB" id="A0A0A9BF20"/>
<protein>
    <submittedName>
        <fullName evidence="1">Uncharacterized protein</fullName>
    </submittedName>
</protein>
<reference evidence="1" key="1">
    <citation type="submission" date="2014-09" db="EMBL/GenBank/DDBJ databases">
        <authorList>
            <person name="Magalhaes I.L.F."/>
            <person name="Oliveira U."/>
            <person name="Santos F.R."/>
            <person name="Vidigal T.H.D.A."/>
            <person name="Brescovit A.D."/>
            <person name="Santos A.J."/>
        </authorList>
    </citation>
    <scope>NUCLEOTIDE SEQUENCE</scope>
    <source>
        <tissue evidence="1">Shoot tissue taken approximately 20 cm above the soil surface</tissue>
    </source>
</reference>
<proteinExistence type="predicted"/>
<organism evidence="1">
    <name type="scientific">Arundo donax</name>
    <name type="common">Giant reed</name>
    <name type="synonym">Donax arundinaceus</name>
    <dbReference type="NCBI Taxonomy" id="35708"/>
    <lineage>
        <taxon>Eukaryota</taxon>
        <taxon>Viridiplantae</taxon>
        <taxon>Streptophyta</taxon>
        <taxon>Embryophyta</taxon>
        <taxon>Tracheophyta</taxon>
        <taxon>Spermatophyta</taxon>
        <taxon>Magnoliopsida</taxon>
        <taxon>Liliopsida</taxon>
        <taxon>Poales</taxon>
        <taxon>Poaceae</taxon>
        <taxon>PACMAD clade</taxon>
        <taxon>Arundinoideae</taxon>
        <taxon>Arundineae</taxon>
        <taxon>Arundo</taxon>
    </lineage>
</organism>
<name>A0A0A9BF20_ARUDO</name>
<accession>A0A0A9BF20</accession>
<evidence type="ECO:0000313" key="1">
    <source>
        <dbReference type="EMBL" id="JAD57897.1"/>
    </source>
</evidence>
<sequence length="43" mass="4491">MGVARGVRRIPTPARMEGTSLHHATGRIDGFLPATVYSAAGVI</sequence>